<dbReference type="PANTHER" id="PTHR39456:SF1">
    <property type="entry name" value="METAL-DEPENDENT HYDROLASE"/>
    <property type="match status" value="1"/>
</dbReference>
<dbReference type="GO" id="GO:0016787">
    <property type="term" value="F:hydrolase activity"/>
    <property type="evidence" value="ECO:0007669"/>
    <property type="project" value="UniProtKB-KW"/>
</dbReference>
<gene>
    <name evidence="2" type="ORF">ENE74_07955</name>
</gene>
<dbReference type="PIRSF" id="PIRSF007580">
    <property type="entry name" value="UCP07580"/>
    <property type="match status" value="1"/>
</dbReference>
<dbReference type="PANTHER" id="PTHR39456">
    <property type="entry name" value="METAL-DEPENDENT HYDROLASE"/>
    <property type="match status" value="1"/>
</dbReference>
<organism evidence="2 3">
    <name type="scientific">Sphingobium algorifonticola</name>
    <dbReference type="NCBI Taxonomy" id="2008318"/>
    <lineage>
        <taxon>Bacteria</taxon>
        <taxon>Pseudomonadati</taxon>
        <taxon>Pseudomonadota</taxon>
        <taxon>Alphaproteobacteria</taxon>
        <taxon>Sphingomonadales</taxon>
        <taxon>Sphingomonadaceae</taxon>
        <taxon>Sphingobium</taxon>
    </lineage>
</organism>
<name>A0A437JAA8_9SPHN</name>
<evidence type="ECO:0000313" key="3">
    <source>
        <dbReference type="Proteomes" id="UP000282977"/>
    </source>
</evidence>
<keyword evidence="3" id="KW-1185">Reference proteome</keyword>
<keyword evidence="2" id="KW-0378">Hydrolase</keyword>
<dbReference type="EMBL" id="RZUL01000002">
    <property type="protein sequence ID" value="RVT42449.1"/>
    <property type="molecule type" value="Genomic_DNA"/>
</dbReference>
<evidence type="ECO:0000256" key="1">
    <source>
        <dbReference type="SAM" id="MobiDB-lite"/>
    </source>
</evidence>
<evidence type="ECO:0000313" key="2">
    <source>
        <dbReference type="EMBL" id="RVT42449.1"/>
    </source>
</evidence>
<dbReference type="Proteomes" id="UP000282977">
    <property type="component" value="Unassembled WGS sequence"/>
</dbReference>
<feature type="region of interest" description="Disordered" evidence="1">
    <location>
        <begin position="1"/>
        <end position="27"/>
    </location>
</feature>
<dbReference type="InterPro" id="IPR016516">
    <property type="entry name" value="UCP07580"/>
</dbReference>
<dbReference type="Pfam" id="PF10118">
    <property type="entry name" value="Metal_hydrol"/>
    <property type="match status" value="1"/>
</dbReference>
<comment type="caution">
    <text evidence="2">The sequence shown here is derived from an EMBL/GenBank/DDBJ whole genome shotgun (WGS) entry which is preliminary data.</text>
</comment>
<dbReference type="OrthoDB" id="4760165at2"/>
<feature type="compositionally biased region" description="Basic and acidic residues" evidence="1">
    <location>
        <begin position="17"/>
        <end position="27"/>
    </location>
</feature>
<proteinExistence type="predicted"/>
<protein>
    <submittedName>
        <fullName evidence="2">Metal-dependent hydrolase</fullName>
    </submittedName>
</protein>
<accession>A0A437JAA8</accession>
<reference evidence="2 3" key="1">
    <citation type="submission" date="2019-01" db="EMBL/GenBank/DDBJ databases">
        <authorList>
            <person name="Chen W.-M."/>
        </authorList>
    </citation>
    <scope>NUCLEOTIDE SEQUENCE [LARGE SCALE GENOMIC DNA]</scope>
    <source>
        <strain evidence="2 3">TLA-22</strain>
    </source>
</reference>
<sequence>MARGIASPTPKDLSITPRDRRFGRAQAESDRQARWWMGGDPVGTAFYNALSVTFPRGEAFFVDSVRAFRDDAPEPLQKEINAFIKQEVLHSREHVAFNRRVVDAGYHVTALEADVIRSLDEIKDRPKILNLAATMALEHFTAILAHQLLANPRHLNKADAESRVLWRWHAIEEIEHKGVAYDTWLFATRDWSRFKRWKVKSLLMLLVTKRFFHHRTVGILELLRQDGLTGPRVWAHMAWFAFGNPGMVRKILGAWIGYFLPGFHPWNHDDRALIALASSDYADAVMPEAVAA</sequence>
<dbReference type="AlphaFoldDB" id="A0A437JAA8"/>